<protein>
    <submittedName>
        <fullName evidence="1">Uncharacterized protein</fullName>
    </submittedName>
</protein>
<accession>A0A7X9XCK0</accession>
<proteinExistence type="predicted"/>
<comment type="caution">
    <text evidence="1">The sequence shown here is derived from an EMBL/GenBank/DDBJ whole genome shotgun (WGS) entry which is preliminary data.</text>
</comment>
<reference evidence="1 2" key="1">
    <citation type="submission" date="2020-04" db="EMBL/GenBank/DDBJ databases">
        <title>Flammeovirga sp. SR4, a novel species isolated from seawater.</title>
        <authorList>
            <person name="Wang X."/>
        </authorList>
    </citation>
    <scope>NUCLEOTIDE SEQUENCE [LARGE SCALE GENOMIC DNA]</scope>
    <source>
        <strain evidence="1 2">ATCC 23126</strain>
    </source>
</reference>
<keyword evidence="2" id="KW-1185">Reference proteome</keyword>
<dbReference type="EMBL" id="JABANE010000120">
    <property type="protein sequence ID" value="NME71892.1"/>
    <property type="molecule type" value="Genomic_DNA"/>
</dbReference>
<dbReference type="Proteomes" id="UP000576082">
    <property type="component" value="Unassembled WGS sequence"/>
</dbReference>
<dbReference type="RefSeq" id="WP_169660092.1">
    <property type="nucleotide sequence ID" value="NZ_JABANE010000120.1"/>
</dbReference>
<gene>
    <name evidence="1" type="ORF">HHU12_28255</name>
</gene>
<organism evidence="1 2">
    <name type="scientific">Flammeovirga aprica JL-4</name>
    <dbReference type="NCBI Taxonomy" id="694437"/>
    <lineage>
        <taxon>Bacteria</taxon>
        <taxon>Pseudomonadati</taxon>
        <taxon>Bacteroidota</taxon>
        <taxon>Cytophagia</taxon>
        <taxon>Cytophagales</taxon>
        <taxon>Flammeovirgaceae</taxon>
        <taxon>Flammeovirga</taxon>
    </lineage>
</organism>
<evidence type="ECO:0000313" key="2">
    <source>
        <dbReference type="Proteomes" id="UP000576082"/>
    </source>
</evidence>
<sequence length="138" mass="16554">MSDNDIIFREIEKSLEDIDRIFKESREIEAKLKATIEKTNATVKEPQPTKIDELKEWHRDQKEQLNKIHQGNLEKKDAFVRLYKQRLNEQLNKLEDTLAQSKITQIKDKMHQQRVKDKEKFDLLKGKLLDKIKVQKTR</sequence>
<evidence type="ECO:0000313" key="1">
    <source>
        <dbReference type="EMBL" id="NME71892.1"/>
    </source>
</evidence>
<name>A0A7X9XCK0_9BACT</name>
<dbReference type="AlphaFoldDB" id="A0A7X9XCK0"/>